<evidence type="ECO:0000313" key="8">
    <source>
        <dbReference type="Proteomes" id="UP000182771"/>
    </source>
</evidence>
<dbReference type="RefSeq" id="WP_016420577.1">
    <property type="nucleotide sequence ID" value="NZ_FNND01000003.1"/>
</dbReference>
<dbReference type="EC" id="3.1.21.4" evidence="6"/>
<dbReference type="GO" id="GO:0009307">
    <property type="term" value="P:DNA restriction-modification system"/>
    <property type="evidence" value="ECO:0007669"/>
    <property type="project" value="InterPro"/>
</dbReference>
<sequence>MTLSNIQKERIATEVIKTLINRFDKFPEDTSVNRNAPFHEAFLNAFAEELKGKVPSIPFFITLSSWLHGLNTTLGQQFFENIAHHLSNGEKREYTGKRLGSQYITRGQKDSISQIITELSNSQQLPDLARENSMLFQEEHTPQTKAIDFSADVFIHERGTITAIELKSVRPNAGEMRGEKQKILEGKAVLHKLFPDKQIRFYIGFPFDPTEDPNTPTSYDKDRFFDSIVNMSKYFAKEEVLLSSELWDFLSGENHTMEQILEIINAISTPEFLTKFYFLVNENNRGKEAYRKQLKDWYLFSELLLIENDTLIKGRIQENKVWTKYYNQSIFNAQGIYNYERYYILKSLIP</sequence>
<gene>
    <name evidence="7" type="ORF">SAMN05444420_103222</name>
</gene>
<name>A0A1H2VMK8_9FLAO</name>
<dbReference type="AlphaFoldDB" id="A0A1H2VMK8"/>
<accession>A0A1H2VMK8</accession>
<dbReference type="GeneID" id="85016847"/>
<evidence type="ECO:0000256" key="3">
    <source>
        <dbReference type="ARBA" id="ARBA00022759"/>
    </source>
</evidence>
<evidence type="ECO:0000313" key="7">
    <source>
        <dbReference type="EMBL" id="SDW69174.1"/>
    </source>
</evidence>
<keyword evidence="4" id="KW-0378">Hydrolase</keyword>
<evidence type="ECO:0000256" key="4">
    <source>
        <dbReference type="ARBA" id="ARBA00022801"/>
    </source>
</evidence>
<reference evidence="7 8" key="1">
    <citation type="submission" date="2016-10" db="EMBL/GenBank/DDBJ databases">
        <authorList>
            <person name="Varghese N."/>
            <person name="Submissions S."/>
        </authorList>
    </citation>
    <scope>NUCLEOTIDE SEQUENCE [LARGE SCALE GENOMIC DNA]</scope>
    <source>
        <strain evidence="7 8">DSM 11449</strain>
    </source>
</reference>
<dbReference type="OrthoDB" id="9784326at2"/>
<comment type="catalytic activity">
    <reaction evidence="5">
        <text>Endonucleolytic cleavage of DNA to give specific double-stranded fragments with terminal 5'-phosphates.</text>
        <dbReference type="EC" id="3.1.21.4"/>
    </reaction>
</comment>
<protein>
    <recommendedName>
        <fullName evidence="6">type II site-specific deoxyribonuclease</fullName>
        <ecNumber evidence="6">3.1.21.4</ecNumber>
    </recommendedName>
</protein>
<keyword evidence="1" id="KW-0540">Nuclease</keyword>
<evidence type="ECO:0000256" key="6">
    <source>
        <dbReference type="ARBA" id="ARBA00093790"/>
    </source>
</evidence>
<dbReference type="Pfam" id="PF09520">
    <property type="entry name" value="RE_TdeIII"/>
    <property type="match status" value="1"/>
</dbReference>
<keyword evidence="2" id="KW-0680">Restriction system</keyword>
<evidence type="ECO:0000256" key="1">
    <source>
        <dbReference type="ARBA" id="ARBA00022722"/>
    </source>
</evidence>
<dbReference type="EMBL" id="FNND01000003">
    <property type="protein sequence ID" value="SDW69174.1"/>
    <property type="molecule type" value="Genomic_DNA"/>
</dbReference>
<keyword evidence="3 7" id="KW-0255">Endonuclease</keyword>
<dbReference type="GO" id="GO:0003677">
    <property type="term" value="F:DNA binding"/>
    <property type="evidence" value="ECO:0007669"/>
    <property type="project" value="InterPro"/>
</dbReference>
<dbReference type="GO" id="GO:0009036">
    <property type="term" value="F:type II site-specific deoxyribonuclease activity"/>
    <property type="evidence" value="ECO:0007669"/>
    <property type="project" value="InterPro"/>
</dbReference>
<dbReference type="InterPro" id="IPR019045">
    <property type="entry name" value="Restrct_endonuc_II_HinfI"/>
</dbReference>
<dbReference type="Proteomes" id="UP000182771">
    <property type="component" value="Unassembled WGS sequence"/>
</dbReference>
<evidence type="ECO:0000256" key="5">
    <source>
        <dbReference type="ARBA" id="ARBA00093760"/>
    </source>
</evidence>
<organism evidence="7 8">
    <name type="scientific">Capnocytophaga granulosa</name>
    <dbReference type="NCBI Taxonomy" id="45242"/>
    <lineage>
        <taxon>Bacteria</taxon>
        <taxon>Pseudomonadati</taxon>
        <taxon>Bacteroidota</taxon>
        <taxon>Flavobacteriia</taxon>
        <taxon>Flavobacteriales</taxon>
        <taxon>Flavobacteriaceae</taxon>
        <taxon>Capnocytophaga</taxon>
    </lineage>
</organism>
<keyword evidence="8" id="KW-1185">Reference proteome</keyword>
<evidence type="ECO:0000256" key="2">
    <source>
        <dbReference type="ARBA" id="ARBA00022747"/>
    </source>
</evidence>
<proteinExistence type="predicted"/>
<comment type="caution">
    <text evidence="7">The sequence shown here is derived from an EMBL/GenBank/DDBJ whole genome shotgun (WGS) entry which is preliminary data.</text>
</comment>